<keyword evidence="2" id="KW-1185">Reference proteome</keyword>
<reference evidence="1 2" key="1">
    <citation type="journal article" date="2018" name="Sci. Rep.">
        <title>Genomic signatures of local adaptation to the degree of environmental predictability in rotifers.</title>
        <authorList>
            <person name="Franch-Gras L."/>
            <person name="Hahn C."/>
            <person name="Garcia-Roger E.M."/>
            <person name="Carmona M.J."/>
            <person name="Serra M."/>
            <person name="Gomez A."/>
        </authorList>
    </citation>
    <scope>NUCLEOTIDE SEQUENCE [LARGE SCALE GENOMIC DNA]</scope>
    <source>
        <strain evidence="1">HYR1</strain>
    </source>
</reference>
<dbReference type="Proteomes" id="UP000276133">
    <property type="component" value="Unassembled WGS sequence"/>
</dbReference>
<protein>
    <submittedName>
        <fullName evidence="1">Uncharacterized protein</fullName>
    </submittedName>
</protein>
<evidence type="ECO:0000313" key="2">
    <source>
        <dbReference type="Proteomes" id="UP000276133"/>
    </source>
</evidence>
<dbReference type="EMBL" id="REGN01007785">
    <property type="protein sequence ID" value="RNA05292.1"/>
    <property type="molecule type" value="Genomic_DNA"/>
</dbReference>
<name>A0A3M7Q268_BRAPC</name>
<gene>
    <name evidence="1" type="ORF">BpHYR1_049081</name>
</gene>
<accession>A0A3M7Q268</accession>
<sequence>MDIPKYDMTLRAHVYSGAAHQKLVEIPLKQKLTNFGFFLVYKLTNLAELVTLSQIYSRAWLASYNGIKIKGRLIVLTKAQLIKLLKVMT</sequence>
<proteinExistence type="predicted"/>
<comment type="caution">
    <text evidence="1">The sequence shown here is derived from an EMBL/GenBank/DDBJ whole genome shotgun (WGS) entry which is preliminary data.</text>
</comment>
<evidence type="ECO:0000313" key="1">
    <source>
        <dbReference type="EMBL" id="RNA05292.1"/>
    </source>
</evidence>
<dbReference type="AlphaFoldDB" id="A0A3M7Q268"/>
<organism evidence="1 2">
    <name type="scientific">Brachionus plicatilis</name>
    <name type="common">Marine rotifer</name>
    <name type="synonym">Brachionus muelleri</name>
    <dbReference type="NCBI Taxonomy" id="10195"/>
    <lineage>
        <taxon>Eukaryota</taxon>
        <taxon>Metazoa</taxon>
        <taxon>Spiralia</taxon>
        <taxon>Gnathifera</taxon>
        <taxon>Rotifera</taxon>
        <taxon>Eurotatoria</taxon>
        <taxon>Monogononta</taxon>
        <taxon>Pseudotrocha</taxon>
        <taxon>Ploima</taxon>
        <taxon>Brachionidae</taxon>
        <taxon>Brachionus</taxon>
    </lineage>
</organism>